<reference evidence="2" key="2">
    <citation type="submission" date="2018-05" db="EMBL/GenBank/DDBJ databases">
        <title>OgluRS3 (Oryza glumaepatula Reference Sequence Version 3).</title>
        <authorList>
            <person name="Zhang J."/>
            <person name="Kudrna D."/>
            <person name="Lee S."/>
            <person name="Talag J."/>
            <person name="Welchert J."/>
            <person name="Wing R.A."/>
        </authorList>
    </citation>
    <scope>NUCLEOTIDE SEQUENCE [LARGE SCALE GENOMIC DNA]</scope>
</reference>
<sequence>MATDARVGRLPSSSGKEHPPVPWMAAQSLSEQANSRLELKASSLAAGFATHHVLDDCSDGCLPAADGSGGGAGMILLAFPVDWLRSSITKEIIRMPSSMVALYWIGTSMRAASANADSFCCCVELLDMIDSIPSIRFDDSSP</sequence>
<dbReference type="Gramene" id="OGLUM08G02190.1">
    <property type="protein sequence ID" value="OGLUM08G02190.1"/>
    <property type="gene ID" value="OGLUM08G02190"/>
</dbReference>
<evidence type="ECO:0000313" key="2">
    <source>
        <dbReference type="EnsemblPlants" id="OGLUM08G02190.1"/>
    </source>
</evidence>
<reference evidence="2" key="1">
    <citation type="submission" date="2015-04" db="UniProtKB">
        <authorList>
            <consortium name="EnsemblPlants"/>
        </authorList>
    </citation>
    <scope>IDENTIFICATION</scope>
</reference>
<keyword evidence="3" id="KW-1185">Reference proteome</keyword>
<proteinExistence type="predicted"/>
<dbReference type="EnsemblPlants" id="OGLUM08G02190.1">
    <property type="protein sequence ID" value="OGLUM08G02190.1"/>
    <property type="gene ID" value="OGLUM08G02190"/>
</dbReference>
<name>A0A0E0AQJ4_9ORYZ</name>
<accession>A0A0E0AQJ4</accession>
<protein>
    <submittedName>
        <fullName evidence="2">Uncharacterized protein</fullName>
    </submittedName>
</protein>
<evidence type="ECO:0000313" key="3">
    <source>
        <dbReference type="Proteomes" id="UP000026961"/>
    </source>
</evidence>
<dbReference type="Proteomes" id="UP000026961">
    <property type="component" value="Chromosome 8"/>
</dbReference>
<dbReference type="AlphaFoldDB" id="A0A0E0AQJ4"/>
<evidence type="ECO:0000256" key="1">
    <source>
        <dbReference type="SAM" id="MobiDB-lite"/>
    </source>
</evidence>
<dbReference type="HOGENOM" id="CLU_1818874_0_0_1"/>
<organism evidence="2">
    <name type="scientific">Oryza glumipatula</name>
    <dbReference type="NCBI Taxonomy" id="40148"/>
    <lineage>
        <taxon>Eukaryota</taxon>
        <taxon>Viridiplantae</taxon>
        <taxon>Streptophyta</taxon>
        <taxon>Embryophyta</taxon>
        <taxon>Tracheophyta</taxon>
        <taxon>Spermatophyta</taxon>
        <taxon>Magnoliopsida</taxon>
        <taxon>Liliopsida</taxon>
        <taxon>Poales</taxon>
        <taxon>Poaceae</taxon>
        <taxon>BOP clade</taxon>
        <taxon>Oryzoideae</taxon>
        <taxon>Oryzeae</taxon>
        <taxon>Oryzinae</taxon>
        <taxon>Oryza</taxon>
    </lineage>
</organism>
<feature type="region of interest" description="Disordered" evidence="1">
    <location>
        <begin position="1"/>
        <end position="21"/>
    </location>
</feature>